<dbReference type="Proteomes" id="UP000216840">
    <property type="component" value="Unassembled WGS sequence"/>
</dbReference>
<keyword evidence="7" id="KW-0813">Transport</keyword>
<keyword evidence="5" id="KW-1133">Transmembrane helix</keyword>
<evidence type="ECO:0000256" key="6">
    <source>
        <dbReference type="ARBA" id="ARBA00023136"/>
    </source>
</evidence>
<keyword evidence="7" id="KW-0653">Protein transport</keyword>
<dbReference type="EMBL" id="NGJN01000004">
    <property type="protein sequence ID" value="OZV68445.1"/>
    <property type="molecule type" value="Genomic_DNA"/>
</dbReference>
<evidence type="ECO:0000313" key="9">
    <source>
        <dbReference type="Proteomes" id="UP000216840"/>
    </source>
</evidence>
<sequence>MKSFRRHAATVNAGSMADIAFLLLMFFLVSTTISADKGILRKLPGECPSNEDCTKNRHERNILRIHLNYDQEIMIEDDVVEISDIRNRVKAFADNNGASYCSYCKGIKSSQFSDHPKDAVISLGFDTKTKYELFITVQDEITKAYYDLRAAYAERTFNKSPEELTHNELELVKKAYPLVISEVMVKNFN</sequence>
<evidence type="ECO:0000256" key="1">
    <source>
        <dbReference type="ARBA" id="ARBA00004162"/>
    </source>
</evidence>
<dbReference type="OrthoDB" id="9801500at2"/>
<evidence type="ECO:0000256" key="3">
    <source>
        <dbReference type="ARBA" id="ARBA00022475"/>
    </source>
</evidence>
<reference evidence="8 9" key="1">
    <citation type="submission" date="2017-05" db="EMBL/GenBank/DDBJ databases">
        <title>The draft genome sequence of Idiomarina salinarum WNB302.</title>
        <authorList>
            <person name="Sun Y."/>
            <person name="Chen B."/>
            <person name="Du Z."/>
        </authorList>
    </citation>
    <scope>NUCLEOTIDE SEQUENCE [LARGE SCALE GENOMIC DNA]</scope>
    <source>
        <strain evidence="8 9">WNB302</strain>
    </source>
</reference>
<accession>A0A265UT03</accession>
<comment type="caution">
    <text evidence="8">The sequence shown here is derived from an EMBL/GenBank/DDBJ whole genome shotgun (WGS) entry which is preliminary data.</text>
</comment>
<proteinExistence type="inferred from homology"/>
<gene>
    <name evidence="8" type="ORF">CA834_08170</name>
</gene>
<dbReference type="GO" id="GO:0022857">
    <property type="term" value="F:transmembrane transporter activity"/>
    <property type="evidence" value="ECO:0007669"/>
    <property type="project" value="InterPro"/>
</dbReference>
<dbReference type="PANTHER" id="PTHR30558:SF3">
    <property type="entry name" value="BIOPOLYMER TRANSPORT PROTEIN EXBD-RELATED"/>
    <property type="match status" value="1"/>
</dbReference>
<dbReference type="RefSeq" id="WP_094968210.1">
    <property type="nucleotide sequence ID" value="NZ_NGJN01000004.1"/>
</dbReference>
<evidence type="ECO:0000256" key="4">
    <source>
        <dbReference type="ARBA" id="ARBA00022692"/>
    </source>
</evidence>
<evidence type="ECO:0000256" key="5">
    <source>
        <dbReference type="ARBA" id="ARBA00022989"/>
    </source>
</evidence>
<protein>
    <submittedName>
        <fullName evidence="8">Biopolymer transporter ExbD</fullName>
    </submittedName>
</protein>
<evidence type="ECO:0000256" key="7">
    <source>
        <dbReference type="RuleBase" id="RU003879"/>
    </source>
</evidence>
<comment type="similarity">
    <text evidence="2 7">Belongs to the ExbD/TolR family.</text>
</comment>
<keyword evidence="3" id="KW-1003">Cell membrane</keyword>
<dbReference type="Pfam" id="PF02472">
    <property type="entry name" value="ExbD"/>
    <property type="match status" value="1"/>
</dbReference>
<evidence type="ECO:0000256" key="2">
    <source>
        <dbReference type="ARBA" id="ARBA00005811"/>
    </source>
</evidence>
<keyword evidence="9" id="KW-1185">Reference proteome</keyword>
<dbReference type="GO" id="GO:0005886">
    <property type="term" value="C:plasma membrane"/>
    <property type="evidence" value="ECO:0007669"/>
    <property type="project" value="UniProtKB-SubCell"/>
</dbReference>
<dbReference type="GO" id="GO:0015031">
    <property type="term" value="P:protein transport"/>
    <property type="evidence" value="ECO:0007669"/>
    <property type="project" value="UniProtKB-KW"/>
</dbReference>
<organism evidence="8 9">
    <name type="scientific">Winogradskyella aurantia</name>
    <dbReference type="NCBI Taxonomy" id="1915063"/>
    <lineage>
        <taxon>Bacteria</taxon>
        <taxon>Pseudomonadati</taxon>
        <taxon>Bacteroidota</taxon>
        <taxon>Flavobacteriia</taxon>
        <taxon>Flavobacteriales</taxon>
        <taxon>Flavobacteriaceae</taxon>
        <taxon>Winogradskyella</taxon>
    </lineage>
</organism>
<keyword evidence="6" id="KW-0472">Membrane</keyword>
<dbReference type="PANTHER" id="PTHR30558">
    <property type="entry name" value="EXBD MEMBRANE COMPONENT OF PMF-DRIVEN MACROMOLECULE IMPORT SYSTEM"/>
    <property type="match status" value="1"/>
</dbReference>
<name>A0A265UT03_9FLAO</name>
<keyword evidence="4 7" id="KW-0812">Transmembrane</keyword>
<dbReference type="InterPro" id="IPR003400">
    <property type="entry name" value="ExbD"/>
</dbReference>
<dbReference type="AlphaFoldDB" id="A0A265UT03"/>
<evidence type="ECO:0000313" key="8">
    <source>
        <dbReference type="EMBL" id="OZV68445.1"/>
    </source>
</evidence>
<comment type="subcellular location">
    <subcellularLocation>
        <location evidence="1">Cell membrane</location>
        <topology evidence="1">Single-pass membrane protein</topology>
    </subcellularLocation>
    <subcellularLocation>
        <location evidence="7">Cell membrane</location>
        <topology evidence="7">Single-pass type II membrane protein</topology>
    </subcellularLocation>
</comment>